<evidence type="ECO:0000256" key="1">
    <source>
        <dbReference type="SAM" id="MobiDB-lite"/>
    </source>
</evidence>
<feature type="compositionally biased region" description="Basic and acidic residues" evidence="1">
    <location>
        <begin position="189"/>
        <end position="199"/>
    </location>
</feature>
<name>A0AAN8ZQ21_HALRR</name>
<feature type="non-terminal residue" evidence="2">
    <location>
        <position position="1"/>
    </location>
</feature>
<gene>
    <name evidence="2" type="ORF">SK128_026958</name>
</gene>
<evidence type="ECO:0000313" key="3">
    <source>
        <dbReference type="Proteomes" id="UP001381693"/>
    </source>
</evidence>
<dbReference type="PANTHER" id="PTHR34494:SF1">
    <property type="entry name" value="PROTEIN CBG25024"/>
    <property type="match status" value="1"/>
</dbReference>
<organism evidence="2 3">
    <name type="scientific">Halocaridina rubra</name>
    <name type="common">Hawaiian red shrimp</name>
    <dbReference type="NCBI Taxonomy" id="373956"/>
    <lineage>
        <taxon>Eukaryota</taxon>
        <taxon>Metazoa</taxon>
        <taxon>Ecdysozoa</taxon>
        <taxon>Arthropoda</taxon>
        <taxon>Crustacea</taxon>
        <taxon>Multicrustacea</taxon>
        <taxon>Malacostraca</taxon>
        <taxon>Eumalacostraca</taxon>
        <taxon>Eucarida</taxon>
        <taxon>Decapoda</taxon>
        <taxon>Pleocyemata</taxon>
        <taxon>Caridea</taxon>
        <taxon>Atyoidea</taxon>
        <taxon>Atyidae</taxon>
        <taxon>Halocaridina</taxon>
    </lineage>
</organism>
<comment type="caution">
    <text evidence="2">The sequence shown here is derived from an EMBL/GenBank/DDBJ whole genome shotgun (WGS) entry which is preliminary data.</text>
</comment>
<dbReference type="EMBL" id="JAXCGZ010021840">
    <property type="protein sequence ID" value="KAK7042893.1"/>
    <property type="molecule type" value="Genomic_DNA"/>
</dbReference>
<dbReference type="AlphaFoldDB" id="A0AAN8ZQ21"/>
<sequence>LVLIRGIFIIIPPGSILKVYPNMDSIPVLSQLKSGVQLIKGNREGAKETQVNFSKRCIGVSQFRSACELLAGDNNAARETQKEFLESSYRTATSLPVVGHMIGVAHYVVGDKELGDSAMTSASNTVGNVVGGVVGGTVGAVSVAVKATGNTINKTVNSIAQKDEGKATTNTQQIEVGLDTLQLSDESRSKYQDCKKGDGESENQNTSIDKDLMIFDPLEEDYAYNEPVQYKEVLVEANEQRILIGYPQNNGIVYVDPPAYKESYVSPQASTPVLDPPLTPERIHIASSQNKRMRDNQTRPQPFQLTTQGYRTAYVNSPAEYKTRNANSPDMRAVFSPPDTARTVHIHPAEESTVYINPPENKTVYVHPSGTRTVFVNSPDSKTVYVNPTEKRPVYISAMDGRTMYANPPGTRLAYTHYPQTGAVYFDPTEQRTLCTNPPYNRI</sequence>
<proteinExistence type="predicted"/>
<keyword evidence="3" id="KW-1185">Reference proteome</keyword>
<reference evidence="2 3" key="1">
    <citation type="submission" date="2023-11" db="EMBL/GenBank/DDBJ databases">
        <title>Halocaridina rubra genome assembly.</title>
        <authorList>
            <person name="Smith C."/>
        </authorList>
    </citation>
    <scope>NUCLEOTIDE SEQUENCE [LARGE SCALE GENOMIC DNA]</scope>
    <source>
        <strain evidence="2">EP-1</strain>
        <tissue evidence="2">Whole</tissue>
    </source>
</reference>
<feature type="region of interest" description="Disordered" evidence="1">
    <location>
        <begin position="189"/>
        <end position="210"/>
    </location>
</feature>
<dbReference type="PANTHER" id="PTHR34494">
    <property type="entry name" value="PROTEIN CBG25024"/>
    <property type="match status" value="1"/>
</dbReference>
<protein>
    <submittedName>
        <fullName evidence="2">Uncharacterized protein</fullName>
    </submittedName>
</protein>
<evidence type="ECO:0000313" key="2">
    <source>
        <dbReference type="EMBL" id="KAK7042893.1"/>
    </source>
</evidence>
<dbReference type="Proteomes" id="UP001381693">
    <property type="component" value="Unassembled WGS sequence"/>
</dbReference>
<accession>A0AAN8ZQ21</accession>